<dbReference type="AlphaFoldDB" id="A0A839Z5S1"/>
<organism evidence="3 4">
    <name type="scientific">Ancylobacter tetraedralis</name>
    <dbReference type="NCBI Taxonomy" id="217068"/>
    <lineage>
        <taxon>Bacteria</taxon>
        <taxon>Pseudomonadati</taxon>
        <taxon>Pseudomonadota</taxon>
        <taxon>Alphaproteobacteria</taxon>
        <taxon>Hyphomicrobiales</taxon>
        <taxon>Xanthobacteraceae</taxon>
        <taxon>Ancylobacter</taxon>
    </lineage>
</organism>
<evidence type="ECO:0000313" key="4">
    <source>
        <dbReference type="Proteomes" id="UP000533469"/>
    </source>
</evidence>
<dbReference type="RefSeq" id="WP_183188420.1">
    <property type="nucleotide sequence ID" value="NZ_JACICD010000001.1"/>
</dbReference>
<reference evidence="3 4" key="1">
    <citation type="submission" date="2020-08" db="EMBL/GenBank/DDBJ databases">
        <title>Genomic Encyclopedia of Type Strains, Phase IV (KMG-IV): sequencing the most valuable type-strain genomes for metagenomic binning, comparative biology and taxonomic classification.</title>
        <authorList>
            <person name="Goeker M."/>
        </authorList>
    </citation>
    <scope>NUCLEOTIDE SEQUENCE [LARGE SCALE GENOMIC DNA]</scope>
    <source>
        <strain evidence="3 4">DSM 5895</strain>
    </source>
</reference>
<accession>A0A839Z5S1</accession>
<feature type="signal peptide" evidence="1">
    <location>
        <begin position="1"/>
        <end position="24"/>
    </location>
</feature>
<dbReference type="Proteomes" id="UP000533469">
    <property type="component" value="Unassembled WGS sequence"/>
</dbReference>
<evidence type="ECO:0000256" key="1">
    <source>
        <dbReference type="SAM" id="SignalP"/>
    </source>
</evidence>
<dbReference type="Pfam" id="PF13488">
    <property type="entry name" value="Gly-zipper_Omp"/>
    <property type="match status" value="1"/>
</dbReference>
<proteinExistence type="predicted"/>
<dbReference type="EMBL" id="JACICD010000001">
    <property type="protein sequence ID" value="MBB3770311.1"/>
    <property type="molecule type" value="Genomic_DNA"/>
</dbReference>
<keyword evidence="4" id="KW-1185">Reference proteome</keyword>
<name>A0A839Z5S1_9HYPH</name>
<evidence type="ECO:0000259" key="2">
    <source>
        <dbReference type="Pfam" id="PF13488"/>
    </source>
</evidence>
<protein>
    <submittedName>
        <fullName evidence="3">Uncharacterized protein YcfJ</fullName>
    </submittedName>
</protein>
<keyword evidence="1" id="KW-0732">Signal</keyword>
<sequence>MLRHACAAALLALLAFWVAQPAAAQNSTARGAVIGGATGAVVGGAVTGTGRGALVGGALGAGTGAAIGASRNRNSRSYHFWRNGNCYYRQSNGRVLRSNPRHCRR</sequence>
<comment type="caution">
    <text evidence="3">The sequence shown here is derived from an EMBL/GenBank/DDBJ whole genome shotgun (WGS) entry which is preliminary data.</text>
</comment>
<gene>
    <name evidence="3" type="ORF">FHS55_000897</name>
</gene>
<feature type="domain" description="Glycine zipper" evidence="2">
    <location>
        <begin position="31"/>
        <end position="69"/>
    </location>
</feature>
<evidence type="ECO:0000313" key="3">
    <source>
        <dbReference type="EMBL" id="MBB3770311.1"/>
    </source>
</evidence>
<feature type="chain" id="PRO_5032800326" evidence="1">
    <location>
        <begin position="25"/>
        <end position="105"/>
    </location>
</feature>
<dbReference type="InterPro" id="IPR039567">
    <property type="entry name" value="Gly-zipper"/>
</dbReference>